<organism evidence="3 4">
    <name type="scientific">Anaerosalibacter bizertensis</name>
    <dbReference type="NCBI Taxonomy" id="932217"/>
    <lineage>
        <taxon>Bacteria</taxon>
        <taxon>Bacillati</taxon>
        <taxon>Bacillota</taxon>
        <taxon>Tissierellia</taxon>
        <taxon>Tissierellales</taxon>
        <taxon>Sporanaerobacteraceae</taxon>
        <taxon>Anaerosalibacter</taxon>
    </lineage>
</organism>
<evidence type="ECO:0000259" key="2">
    <source>
        <dbReference type="Pfam" id="PF00561"/>
    </source>
</evidence>
<dbReference type="GO" id="GO:0016020">
    <property type="term" value="C:membrane"/>
    <property type="evidence" value="ECO:0007669"/>
    <property type="project" value="TreeGrafter"/>
</dbReference>
<evidence type="ECO:0000256" key="1">
    <source>
        <dbReference type="ARBA" id="ARBA00022801"/>
    </source>
</evidence>
<dbReference type="AlphaFoldDB" id="A0A9Q4ACC8"/>
<sequence length="269" mass="30692">MSMFKTSDGVNLYYDVAGEGKPILFIHGWSADHTSFDPQVKNLSSKFKVVTYDLRGHGASDRPEKGLTMNRFAIDLEELMEHLNLEDVVLVGWSMGSSIIFEYVRIYGVSRLSSVAIVDMTPKLINDDEWKMGLYHGKFTVEDTFKVLTTMCNNWMDFGEDFTKKVVPYLTDEQLEPVFEALSTNTPHVMYSMWIAMSANDYRDVLKDITVPTSIIYGEKSTLYSEETAKYLNKNIPNSKLVPFENCTHFLVVENPDKLSETVEELALK</sequence>
<dbReference type="EMBL" id="JAKNID010000017">
    <property type="protein sequence ID" value="MCG4565016.1"/>
    <property type="molecule type" value="Genomic_DNA"/>
</dbReference>
<dbReference type="GO" id="GO:0016787">
    <property type="term" value="F:hydrolase activity"/>
    <property type="evidence" value="ECO:0007669"/>
    <property type="project" value="UniProtKB-KW"/>
</dbReference>
<dbReference type="PANTHER" id="PTHR43798">
    <property type="entry name" value="MONOACYLGLYCEROL LIPASE"/>
    <property type="match status" value="1"/>
</dbReference>
<evidence type="ECO:0000313" key="4">
    <source>
        <dbReference type="Proteomes" id="UP001108123"/>
    </source>
</evidence>
<dbReference type="InterPro" id="IPR000639">
    <property type="entry name" value="Epox_hydrolase-like"/>
</dbReference>
<proteinExistence type="predicted"/>
<evidence type="ECO:0000313" key="3">
    <source>
        <dbReference type="EMBL" id="MCG4565016.1"/>
    </source>
</evidence>
<comment type="caution">
    <text evidence="3">The sequence shown here is derived from an EMBL/GenBank/DDBJ whole genome shotgun (WGS) entry which is preliminary data.</text>
</comment>
<dbReference type="SUPFAM" id="SSF53474">
    <property type="entry name" value="alpha/beta-Hydrolases"/>
    <property type="match status" value="1"/>
</dbReference>
<keyword evidence="4" id="KW-1185">Reference proteome</keyword>
<accession>A0A9Q4ACC8</accession>
<dbReference type="InterPro" id="IPR029058">
    <property type="entry name" value="AB_hydrolase_fold"/>
</dbReference>
<name>A0A9Q4ACC8_9FIRM</name>
<dbReference type="Pfam" id="PF00561">
    <property type="entry name" value="Abhydrolase_1"/>
    <property type="match status" value="1"/>
</dbReference>
<feature type="domain" description="AB hydrolase-1" evidence="2">
    <location>
        <begin position="21"/>
        <end position="256"/>
    </location>
</feature>
<dbReference type="InterPro" id="IPR050266">
    <property type="entry name" value="AB_hydrolase_sf"/>
</dbReference>
<dbReference type="Proteomes" id="UP001108123">
    <property type="component" value="Unassembled WGS sequence"/>
</dbReference>
<keyword evidence="1 3" id="KW-0378">Hydrolase</keyword>
<dbReference type="Gene3D" id="3.40.50.1820">
    <property type="entry name" value="alpha/beta hydrolase"/>
    <property type="match status" value="1"/>
</dbReference>
<dbReference type="PRINTS" id="PR00412">
    <property type="entry name" value="EPOXHYDRLASE"/>
</dbReference>
<gene>
    <name evidence="3" type="ORF">L0P62_06100</name>
</gene>
<dbReference type="RefSeq" id="WP_226808477.1">
    <property type="nucleotide sequence ID" value="NZ_JAJBNW010000066.1"/>
</dbReference>
<protein>
    <submittedName>
        <fullName evidence="3">Alpha/beta hydrolase</fullName>
    </submittedName>
</protein>
<dbReference type="PANTHER" id="PTHR43798:SF31">
    <property type="entry name" value="AB HYDROLASE SUPERFAMILY PROTEIN YCLE"/>
    <property type="match status" value="1"/>
</dbReference>
<reference evidence="3" key="1">
    <citation type="submission" date="2022-01" db="EMBL/GenBank/DDBJ databases">
        <title>Collection of gut derived symbiotic bacterial strains cultured from healthy donors.</title>
        <authorList>
            <person name="Lin H."/>
            <person name="Kohout C."/>
            <person name="Waligurski E."/>
            <person name="Pamer E.G."/>
        </authorList>
    </citation>
    <scope>NUCLEOTIDE SEQUENCE</scope>
    <source>
        <strain evidence="3">MSK.14.39</strain>
    </source>
</reference>
<dbReference type="InterPro" id="IPR000073">
    <property type="entry name" value="AB_hydrolase_1"/>
</dbReference>